<feature type="binding site" evidence="13">
    <location>
        <position position="264"/>
    </location>
    <ligand>
        <name>Zn(2+)</name>
        <dbReference type="ChEBI" id="CHEBI:29105"/>
        <label>1</label>
    </ligand>
</feature>
<comment type="subcellular location">
    <subcellularLocation>
        <location evidence="1">Secreted</location>
    </subcellularLocation>
</comment>
<evidence type="ECO:0000256" key="12">
    <source>
        <dbReference type="PIRNR" id="PIRNR000948"/>
    </source>
</evidence>
<keyword evidence="4 13" id="KW-0479">Metal-binding</keyword>
<dbReference type="GO" id="GO:0006685">
    <property type="term" value="P:sphingomyelin catabolic process"/>
    <property type="evidence" value="ECO:0007669"/>
    <property type="project" value="UniProtKB-UniRule"/>
</dbReference>
<dbReference type="AlphaFoldDB" id="A0AAW2HD89"/>
<feature type="disulfide bond" evidence="14">
    <location>
        <begin position="74"/>
        <end position="150"/>
    </location>
</feature>
<sequence>MGRLLLLVWAAALFLQVYGAPNRGGVEHFERIVGGESVEFPVITTPRPMDSVRKRRSLDFDLYEFDKDPVPAKCSICIAGTNLIKYYIQKGKSRAEIIENLTEMCIGFKYRPPKICGELFNTIGPLMIDILSTVTMSAKDVCSFVFNVACGNGDVAGHRWQVQLPDVPKPNVPQRNPPKDTTPKLRVLHISDTHYDPLYEIGSKDICDLPMCCRRENGMAMKNESAAGKWGGWKCDIPERTLDNMLEHIVQTHPKFDYILWTGDIPPHASWSQTKEESLTLLKSTVNKIRKHFPDTPLFPTVGNHEPAPAHNFPPPNIGRQETIKWFYEALVEEWGQFLPNSTIDTIRKAGYYITQVQPKLKIISLNTNFCYYNNWWLIVNSTDPASQLQWFMDQLQIAETKGEKVHVIAHVPPGYFDCLKIWGANYYKIISRYENTVTAQFFGHTHTDEIEIYYDSADTSKPASIGYVAPATSTHLYMNPGYRIYSIDGTHNESSYDVVNFETWIMNLTEANKNGVPKWYKLFNAKEAYKLKSLLPVEWNKFYEKLKTDDKLLDTYDRHYWKDSPWRPPCDAKCRRTRLCDIRSCVQYGEPKYPSDLSNEIPDITTLSPIPYSQTTQI</sequence>
<name>A0AAW2HD89_9NEOP</name>
<feature type="disulfide bond" evidence="14">
    <location>
        <begin position="213"/>
        <end position="235"/>
    </location>
</feature>
<gene>
    <name evidence="17" type="ORF">PYX00_009858</name>
</gene>
<keyword evidence="7 13" id="KW-0862">Zinc</keyword>
<dbReference type="Pfam" id="PF19272">
    <property type="entry name" value="ASMase_C"/>
    <property type="match status" value="1"/>
</dbReference>
<evidence type="ECO:0000256" key="2">
    <source>
        <dbReference type="ARBA" id="ARBA00008234"/>
    </source>
</evidence>
<evidence type="ECO:0000256" key="8">
    <source>
        <dbReference type="ARBA" id="ARBA00023157"/>
    </source>
</evidence>
<dbReference type="SUPFAM" id="SSF47862">
    <property type="entry name" value="Saposin"/>
    <property type="match status" value="1"/>
</dbReference>
<feature type="binding site" evidence="13">
    <location>
        <position position="445"/>
    </location>
    <ligand>
        <name>Zn(2+)</name>
        <dbReference type="ChEBI" id="CHEBI:29105"/>
        <label>2</label>
    </ligand>
</feature>
<feature type="binding site" evidence="13">
    <location>
        <position position="411"/>
    </location>
    <ligand>
        <name>Zn(2+)</name>
        <dbReference type="ChEBI" id="CHEBI:29105"/>
        <label>2</label>
    </ligand>
</feature>
<comment type="caution">
    <text evidence="17">The sequence shown here is derived from an EMBL/GenBank/DDBJ whole genome shotgun (WGS) entry which is preliminary data.</text>
</comment>
<organism evidence="17">
    <name type="scientific">Menopon gallinae</name>
    <name type="common">poultry shaft louse</name>
    <dbReference type="NCBI Taxonomy" id="328185"/>
    <lineage>
        <taxon>Eukaryota</taxon>
        <taxon>Metazoa</taxon>
        <taxon>Ecdysozoa</taxon>
        <taxon>Arthropoda</taxon>
        <taxon>Hexapoda</taxon>
        <taxon>Insecta</taxon>
        <taxon>Pterygota</taxon>
        <taxon>Neoptera</taxon>
        <taxon>Paraneoptera</taxon>
        <taxon>Psocodea</taxon>
        <taxon>Troctomorpha</taxon>
        <taxon>Phthiraptera</taxon>
        <taxon>Amblycera</taxon>
        <taxon>Menoponidae</taxon>
        <taxon>Menopon</taxon>
    </lineage>
</organism>
<dbReference type="GO" id="GO:0005764">
    <property type="term" value="C:lysosome"/>
    <property type="evidence" value="ECO:0007669"/>
    <property type="project" value="TreeGrafter"/>
</dbReference>
<reference evidence="17" key="1">
    <citation type="journal article" date="2024" name="Gigascience">
        <title>Chromosome-level genome of the poultry shaft louse Menopon gallinae provides insight into the host-switching and adaptive evolution of parasitic lice.</title>
        <authorList>
            <person name="Xu Y."/>
            <person name="Ma L."/>
            <person name="Liu S."/>
            <person name="Liang Y."/>
            <person name="Liu Q."/>
            <person name="He Z."/>
            <person name="Tian L."/>
            <person name="Duan Y."/>
            <person name="Cai W."/>
            <person name="Li H."/>
            <person name="Song F."/>
        </authorList>
    </citation>
    <scope>NUCLEOTIDE SEQUENCE</scope>
    <source>
        <strain evidence="17">Cailab_2023a</strain>
    </source>
</reference>
<evidence type="ECO:0000256" key="13">
    <source>
        <dbReference type="PIRSR" id="PIRSR000948-1"/>
    </source>
</evidence>
<evidence type="ECO:0000256" key="11">
    <source>
        <dbReference type="ARBA" id="ARBA00047268"/>
    </source>
</evidence>
<keyword evidence="5 15" id="KW-0732">Signal</keyword>
<evidence type="ECO:0000256" key="4">
    <source>
        <dbReference type="ARBA" id="ARBA00022723"/>
    </source>
</evidence>
<dbReference type="GO" id="GO:0061750">
    <property type="term" value="F:acid sphingomyelin phosphodiesterase activity"/>
    <property type="evidence" value="ECO:0007669"/>
    <property type="project" value="TreeGrafter"/>
</dbReference>
<comment type="catalytic activity">
    <reaction evidence="11">
        <text>a sphingomyelin + H2O = phosphocholine + an N-acylsphing-4-enine + H(+)</text>
        <dbReference type="Rhea" id="RHEA:19253"/>
        <dbReference type="ChEBI" id="CHEBI:15377"/>
        <dbReference type="ChEBI" id="CHEBI:15378"/>
        <dbReference type="ChEBI" id="CHEBI:17636"/>
        <dbReference type="ChEBI" id="CHEBI:52639"/>
        <dbReference type="ChEBI" id="CHEBI:295975"/>
        <dbReference type="EC" id="3.1.4.12"/>
    </reaction>
    <physiologicalReaction direction="left-to-right" evidence="11">
        <dbReference type="Rhea" id="RHEA:19254"/>
    </physiologicalReaction>
</comment>
<evidence type="ECO:0000256" key="9">
    <source>
        <dbReference type="ARBA" id="ARBA00023180"/>
    </source>
</evidence>
<evidence type="ECO:0000256" key="7">
    <source>
        <dbReference type="ARBA" id="ARBA00022833"/>
    </source>
</evidence>
<dbReference type="EMBL" id="JARGDH010000005">
    <property type="protein sequence ID" value="KAL0267655.1"/>
    <property type="molecule type" value="Genomic_DNA"/>
</dbReference>
<feature type="domain" description="Saposin B-type" evidence="16">
    <location>
        <begin position="70"/>
        <end position="154"/>
    </location>
</feature>
<dbReference type="GO" id="GO:0016798">
    <property type="term" value="F:hydrolase activity, acting on glycosyl bonds"/>
    <property type="evidence" value="ECO:0007669"/>
    <property type="project" value="UniProtKB-KW"/>
</dbReference>
<keyword evidence="8 14" id="KW-1015">Disulfide bond</keyword>
<evidence type="ECO:0000256" key="15">
    <source>
        <dbReference type="SAM" id="SignalP"/>
    </source>
</evidence>
<dbReference type="PANTHER" id="PTHR10340">
    <property type="entry name" value="SPHINGOMYELIN PHOSPHODIESTERASE"/>
    <property type="match status" value="1"/>
</dbReference>
<evidence type="ECO:0000256" key="3">
    <source>
        <dbReference type="ARBA" id="ARBA00022525"/>
    </source>
</evidence>
<dbReference type="GO" id="GO:0016020">
    <property type="term" value="C:membrane"/>
    <property type="evidence" value="ECO:0007669"/>
    <property type="project" value="GOC"/>
</dbReference>
<dbReference type="GO" id="GO:0046513">
    <property type="term" value="P:ceramide biosynthetic process"/>
    <property type="evidence" value="ECO:0007669"/>
    <property type="project" value="TreeGrafter"/>
</dbReference>
<dbReference type="Gene3D" id="1.10.225.10">
    <property type="entry name" value="Saposin-like"/>
    <property type="match status" value="1"/>
</dbReference>
<evidence type="ECO:0000313" key="17">
    <source>
        <dbReference type="EMBL" id="KAL0267655.1"/>
    </source>
</evidence>
<feature type="binding site" evidence="13">
    <location>
        <position position="304"/>
    </location>
    <ligand>
        <name>Zn(2+)</name>
        <dbReference type="ChEBI" id="CHEBI:29105"/>
        <label>2</label>
    </ligand>
</feature>
<feature type="disulfide bond" evidence="14">
    <location>
        <begin position="371"/>
        <end position="419"/>
    </location>
</feature>
<evidence type="ECO:0000256" key="6">
    <source>
        <dbReference type="ARBA" id="ARBA00022801"/>
    </source>
</evidence>
<evidence type="ECO:0000256" key="5">
    <source>
        <dbReference type="ARBA" id="ARBA00022729"/>
    </source>
</evidence>
<protein>
    <recommendedName>
        <fullName evidence="12">Sphingomyelin phosphodiesterase</fullName>
        <ecNumber evidence="12">3.1.4.12</ecNumber>
    </recommendedName>
</protein>
<dbReference type="GO" id="GO:0046872">
    <property type="term" value="F:metal ion binding"/>
    <property type="evidence" value="ECO:0007669"/>
    <property type="project" value="UniProtKB-KW"/>
</dbReference>
<feature type="binding site" evidence="13">
    <location>
        <position position="194"/>
    </location>
    <ligand>
        <name>Zn(2+)</name>
        <dbReference type="ChEBI" id="CHEBI:29105"/>
        <label>1</label>
    </ligand>
</feature>
<keyword evidence="6 12" id="KW-0378">Hydrolase</keyword>
<keyword evidence="10 12" id="KW-0326">Glycosidase</keyword>
<evidence type="ECO:0000256" key="14">
    <source>
        <dbReference type="PIRSR" id="PIRSR000948-2"/>
    </source>
</evidence>
<comment type="cofactor">
    <cofactor evidence="13">
        <name>Zn(2+)</name>
        <dbReference type="ChEBI" id="CHEBI:29105"/>
    </cofactor>
    <text evidence="13">Binds 2 Zn(2+) ions per subunit.</text>
</comment>
<feature type="binding site" evidence="13">
    <location>
        <position position="447"/>
    </location>
    <ligand>
        <name>Zn(2+)</name>
        <dbReference type="ChEBI" id="CHEBI:29105"/>
        <label>1</label>
    </ligand>
</feature>
<keyword evidence="3" id="KW-0964">Secreted</keyword>
<comment type="similarity">
    <text evidence="2 12">Belongs to the acid sphingomyelinase family.</text>
</comment>
<dbReference type="InterPro" id="IPR008139">
    <property type="entry name" value="SaposinB_dom"/>
</dbReference>
<dbReference type="PIRSF" id="PIRSF000948">
    <property type="entry name" value="Sphingomy_PDE"/>
    <property type="match status" value="1"/>
</dbReference>
<feature type="signal peptide" evidence="15">
    <location>
        <begin position="1"/>
        <end position="19"/>
    </location>
</feature>
<evidence type="ECO:0000256" key="10">
    <source>
        <dbReference type="ARBA" id="ARBA00023295"/>
    </source>
</evidence>
<dbReference type="InterPro" id="IPR004843">
    <property type="entry name" value="Calcineurin-like_PHP"/>
</dbReference>
<feature type="binding site" evidence="13">
    <location>
        <position position="264"/>
    </location>
    <ligand>
        <name>Zn(2+)</name>
        <dbReference type="ChEBI" id="CHEBI:29105"/>
        <label>2</label>
    </ligand>
</feature>
<dbReference type="InterPro" id="IPR029052">
    <property type="entry name" value="Metallo-depent_PP-like"/>
</dbReference>
<feature type="disulfide bond" evidence="14">
    <location>
        <begin position="207"/>
        <end position="212"/>
    </location>
</feature>
<proteinExistence type="inferred from homology"/>
<dbReference type="InterPro" id="IPR041805">
    <property type="entry name" value="ASMase/PPN1_MPP"/>
</dbReference>
<dbReference type="PANTHER" id="PTHR10340:SF34">
    <property type="entry name" value="SPHINGOMYELIN PHOSPHODIESTERASE"/>
    <property type="match status" value="1"/>
</dbReference>
<feature type="binding site" evidence="13">
    <location>
        <position position="192"/>
    </location>
    <ligand>
        <name>Zn(2+)</name>
        <dbReference type="ChEBI" id="CHEBI:29105"/>
        <label>1</label>
    </ligand>
</feature>
<keyword evidence="9" id="KW-0325">Glycoprotein</keyword>
<dbReference type="Gene3D" id="3.60.21.10">
    <property type="match status" value="1"/>
</dbReference>
<dbReference type="EC" id="3.1.4.12" evidence="12"/>
<feature type="disulfide bond" evidence="14">
    <location>
        <begin position="105"/>
        <end position="116"/>
    </location>
</feature>
<dbReference type="PROSITE" id="PS50015">
    <property type="entry name" value="SAP_B"/>
    <property type="match status" value="1"/>
</dbReference>
<feature type="disulfide bond" evidence="14">
    <location>
        <begin position="77"/>
        <end position="142"/>
    </location>
</feature>
<comment type="function">
    <text evidence="12">Converts sphingomyelin to ceramide.</text>
</comment>
<evidence type="ECO:0000259" key="16">
    <source>
        <dbReference type="PROSITE" id="PS50015"/>
    </source>
</evidence>
<dbReference type="InterPro" id="IPR045473">
    <property type="entry name" value="ASM_C"/>
</dbReference>
<dbReference type="GO" id="GO:0005615">
    <property type="term" value="C:extracellular space"/>
    <property type="evidence" value="ECO:0007669"/>
    <property type="project" value="TreeGrafter"/>
</dbReference>
<dbReference type="CDD" id="cd00842">
    <property type="entry name" value="MPP_ASMase"/>
    <property type="match status" value="1"/>
</dbReference>
<dbReference type="InterPro" id="IPR011160">
    <property type="entry name" value="Sphingomy_PDE"/>
</dbReference>
<dbReference type="InterPro" id="IPR011001">
    <property type="entry name" value="Saposin-like"/>
</dbReference>
<feature type="chain" id="PRO_5043452819" description="Sphingomyelin phosphodiesterase" evidence="15">
    <location>
        <begin position="20"/>
        <end position="619"/>
    </location>
</feature>
<dbReference type="Pfam" id="PF00149">
    <property type="entry name" value="Metallophos"/>
    <property type="match status" value="1"/>
</dbReference>
<feature type="disulfide bond" evidence="14">
    <location>
        <begin position="571"/>
        <end position="575"/>
    </location>
</feature>
<dbReference type="SUPFAM" id="SSF56300">
    <property type="entry name" value="Metallo-dependent phosphatases"/>
    <property type="match status" value="1"/>
</dbReference>
<accession>A0AAW2HD89</accession>
<evidence type="ECO:0000256" key="1">
    <source>
        <dbReference type="ARBA" id="ARBA00004613"/>
    </source>
</evidence>